<proteinExistence type="predicted"/>
<reference evidence="2 3" key="1">
    <citation type="submission" date="2016-10" db="EMBL/GenBank/DDBJ databases">
        <title>Draft genome sequence of Coniochaeta ligniaria NRRL30616, a lignocellulolytic fungus for bioabatement of inhibitors in plant biomass hydrolysates.</title>
        <authorList>
            <consortium name="DOE Joint Genome Institute"/>
            <person name="Jimenez D.J."/>
            <person name="Hector R.E."/>
            <person name="Riley R."/>
            <person name="Sun H."/>
            <person name="Grigoriev I.V."/>
            <person name="Van Elsas J.D."/>
            <person name="Nichols N.N."/>
        </authorList>
    </citation>
    <scope>NUCLEOTIDE SEQUENCE [LARGE SCALE GENOMIC DNA]</scope>
    <source>
        <strain evidence="2 3">NRRL 30616</strain>
    </source>
</reference>
<gene>
    <name evidence="2" type="ORF">CONLIGDRAFT_715162</name>
</gene>
<keyword evidence="3" id="KW-1185">Reference proteome</keyword>
<keyword evidence="1" id="KW-0472">Membrane</keyword>
<evidence type="ECO:0008006" key="4">
    <source>
        <dbReference type="Google" id="ProtNLM"/>
    </source>
</evidence>
<accession>A0A1J7IMS0</accession>
<dbReference type="Proteomes" id="UP000182658">
    <property type="component" value="Unassembled WGS sequence"/>
</dbReference>
<dbReference type="InParanoid" id="A0A1J7IMS0"/>
<dbReference type="AlphaFoldDB" id="A0A1J7IMS0"/>
<keyword evidence="1" id="KW-1133">Transmembrane helix</keyword>
<organism evidence="2 3">
    <name type="scientific">Coniochaeta ligniaria NRRL 30616</name>
    <dbReference type="NCBI Taxonomy" id="1408157"/>
    <lineage>
        <taxon>Eukaryota</taxon>
        <taxon>Fungi</taxon>
        <taxon>Dikarya</taxon>
        <taxon>Ascomycota</taxon>
        <taxon>Pezizomycotina</taxon>
        <taxon>Sordariomycetes</taxon>
        <taxon>Sordariomycetidae</taxon>
        <taxon>Coniochaetales</taxon>
        <taxon>Coniochaetaceae</taxon>
        <taxon>Coniochaeta</taxon>
    </lineage>
</organism>
<keyword evidence="1" id="KW-0812">Transmembrane</keyword>
<evidence type="ECO:0000256" key="1">
    <source>
        <dbReference type="SAM" id="Phobius"/>
    </source>
</evidence>
<feature type="transmembrane region" description="Helical" evidence="1">
    <location>
        <begin position="6"/>
        <end position="30"/>
    </location>
</feature>
<protein>
    <recommendedName>
        <fullName evidence="4">Actin-like ATPase domain-containing protein</fullName>
    </recommendedName>
</protein>
<sequence length="365" mass="40410">MTLPKAARYLAALLVFPFAAGVLLLLLLLLPTPDKRHHVFVQGTREFGIGFDLSASYGSVAVSYPDGSVQAIARVDGNEAYRKMMLRLSLGSSTHFHRPYQNVGDTLADIPRQSLRSIRKQLGLPASGDVGTLSTMIGSLRDKASEFVGEPVTVAAISRPHIAALYSEDLSDAFEYLSIDWLEIFSYGAQHELQPIYTTKAAHAGNGHGLCADYRDFVTCRKEERNLPVQWALSVAYTDASLFTSLVRLGDAYSLEEGPALEGAMHLGFGARHEESYWEKVRDMLRHPIVSSAIERDVSMVLLCGDAAQEPRFRELFDEVVSELVDDEPEVFDHNPEYSAAKGVAELAKRELYTRRQEPEGESDL</sequence>
<name>A0A1J7IMS0_9PEZI</name>
<dbReference type="EMBL" id="KV875098">
    <property type="protein sequence ID" value="OIW28677.1"/>
    <property type="molecule type" value="Genomic_DNA"/>
</dbReference>
<evidence type="ECO:0000313" key="3">
    <source>
        <dbReference type="Proteomes" id="UP000182658"/>
    </source>
</evidence>
<evidence type="ECO:0000313" key="2">
    <source>
        <dbReference type="EMBL" id="OIW28677.1"/>
    </source>
</evidence>
<dbReference type="OrthoDB" id="3643156at2759"/>
<dbReference type="STRING" id="1408157.A0A1J7IMS0"/>